<keyword evidence="7" id="KW-0539">Nucleus</keyword>
<dbReference type="SUPFAM" id="SSF50978">
    <property type="entry name" value="WD40 repeat-like"/>
    <property type="match status" value="1"/>
</dbReference>
<protein>
    <submittedName>
        <fullName evidence="12">3176_t:CDS:1</fullName>
    </submittedName>
</protein>
<evidence type="ECO:0000256" key="4">
    <source>
        <dbReference type="ARBA" id="ARBA00022737"/>
    </source>
</evidence>
<evidence type="ECO:0000256" key="7">
    <source>
        <dbReference type="ARBA" id="ARBA00023242"/>
    </source>
</evidence>
<dbReference type="InterPro" id="IPR036322">
    <property type="entry name" value="WD40_repeat_dom_sf"/>
</dbReference>
<dbReference type="GO" id="GO:0005634">
    <property type="term" value="C:nucleus"/>
    <property type="evidence" value="ECO:0007669"/>
    <property type="project" value="UniProtKB-SubCell"/>
</dbReference>
<dbReference type="Gene3D" id="1.20.5.340">
    <property type="match status" value="1"/>
</dbReference>
<evidence type="ECO:0000256" key="9">
    <source>
        <dbReference type="PROSITE-ProRule" id="PRU00221"/>
    </source>
</evidence>
<keyword evidence="2" id="KW-0678">Repressor</keyword>
<name>A0A9N9FY30_9GLOM</name>
<dbReference type="EMBL" id="CAJVPI010000775">
    <property type="protein sequence ID" value="CAG8571083.1"/>
    <property type="molecule type" value="Genomic_DNA"/>
</dbReference>
<feature type="repeat" description="WD" evidence="9">
    <location>
        <begin position="449"/>
        <end position="490"/>
    </location>
</feature>
<reference evidence="12" key="1">
    <citation type="submission" date="2021-06" db="EMBL/GenBank/DDBJ databases">
        <authorList>
            <person name="Kallberg Y."/>
            <person name="Tangrot J."/>
            <person name="Rosling A."/>
        </authorList>
    </citation>
    <scope>NUCLEOTIDE SEQUENCE</scope>
    <source>
        <strain evidence="12">BR232B</strain>
    </source>
</reference>
<dbReference type="Proteomes" id="UP000789739">
    <property type="component" value="Unassembled WGS sequence"/>
</dbReference>
<evidence type="ECO:0000256" key="1">
    <source>
        <dbReference type="ARBA" id="ARBA00004123"/>
    </source>
</evidence>
<feature type="region of interest" description="Disordered" evidence="10">
    <location>
        <begin position="1"/>
        <end position="21"/>
    </location>
</feature>
<keyword evidence="5" id="KW-0805">Transcription regulation</keyword>
<feature type="repeat" description="WD" evidence="9">
    <location>
        <begin position="414"/>
        <end position="442"/>
    </location>
</feature>
<evidence type="ECO:0000313" key="13">
    <source>
        <dbReference type="Proteomes" id="UP000789739"/>
    </source>
</evidence>
<dbReference type="InterPro" id="IPR001680">
    <property type="entry name" value="WD40_rpt"/>
</dbReference>
<gene>
    <name evidence="12" type="ORF">PBRASI_LOCUS6102</name>
</gene>
<dbReference type="Gene3D" id="2.130.10.10">
    <property type="entry name" value="YVTN repeat-like/Quinoprotein amine dehydrogenase"/>
    <property type="match status" value="1"/>
</dbReference>
<feature type="compositionally biased region" description="Pro residues" evidence="10">
    <location>
        <begin position="111"/>
        <end position="121"/>
    </location>
</feature>
<dbReference type="PANTHER" id="PTHR22847">
    <property type="entry name" value="WD40 REPEAT PROTEIN"/>
    <property type="match status" value="1"/>
</dbReference>
<keyword evidence="6" id="KW-0804">Transcription</keyword>
<organism evidence="12 13">
    <name type="scientific">Paraglomus brasilianum</name>
    <dbReference type="NCBI Taxonomy" id="144538"/>
    <lineage>
        <taxon>Eukaryota</taxon>
        <taxon>Fungi</taxon>
        <taxon>Fungi incertae sedis</taxon>
        <taxon>Mucoromycota</taxon>
        <taxon>Glomeromycotina</taxon>
        <taxon>Glomeromycetes</taxon>
        <taxon>Paraglomerales</taxon>
        <taxon>Paraglomeraceae</taxon>
        <taxon>Paraglomus</taxon>
    </lineage>
</organism>
<dbReference type="PRINTS" id="PR00320">
    <property type="entry name" value="GPROTEINBRPT"/>
</dbReference>
<evidence type="ECO:0000313" key="12">
    <source>
        <dbReference type="EMBL" id="CAG8571083.1"/>
    </source>
</evidence>
<feature type="repeat" description="WD" evidence="9">
    <location>
        <begin position="589"/>
        <end position="630"/>
    </location>
</feature>
<sequence length="669" mass="72747">MSNIYNHRPMLPAGQNSSSNTSRFAEMLEQLKSEYDQLHQEAVVYKMQKDDLEHKVQQQTEEVNLIRQGLYDLQANQAKIKQQYEQDIMRLQRELEQQRLHAHSSGHPQPSSHPPPVPPPTIGQSGSTLFNGIMNGSGPGLVAPAQMSLDPSQQQPGQPGHGYHGPPQNVPPAGSSSAPSPYMNGSGGPPGQLQQQSQHSTKRPRMEDMPPGTPQVGMPLGQPPSQMYSNNGLPPNQLSQTNQSMGGQPGGYMSAVNQNPKPGSKMPKVTPTLGPDASSSVMPPNGAPGSVQQPKRPKPNVTAPPPGTRPASKPSVTASSSFGDMDLDNIPPGFKKEGTDWFALFNPRVPRVLDVDLVHTLEHTSVVCCVKFSADGRHLATGCNRSAQIYDVTSGHKIAELLDESVEKSGDLYIRSVCFSPDGKLLATGAEDKQIRIWDINSHAIKLMFTGHEQDIYSLDFSRDGELIVSGSGDKTARIWNMVTGENIFKLPVEEASQKDAGVTSVAISPDKRYVAAGSLDKIVRVWDTRTGTLLEKLEGHKDSVYSVAFAPDGNTLVSGSLDKTLKLWDMTSLSRHQPSGAKHNKMTFSGHKDFVLSVAVSPDARWIVSGSKDRGVQFWDPNSGQQQFMLQGHKNSVISVALSPMGNKYFATGSGDLRARVWRYSEDM</sequence>
<feature type="repeat" description="WD" evidence="9">
    <location>
        <begin position="631"/>
        <end position="669"/>
    </location>
</feature>
<dbReference type="Pfam" id="PF08581">
    <property type="entry name" value="Tup_N"/>
    <property type="match status" value="1"/>
</dbReference>
<feature type="repeat" description="WD" evidence="9">
    <location>
        <begin position="496"/>
        <end position="537"/>
    </location>
</feature>
<keyword evidence="13" id="KW-1185">Reference proteome</keyword>
<keyword evidence="4" id="KW-0677">Repeat</keyword>
<dbReference type="Pfam" id="PF00400">
    <property type="entry name" value="WD40"/>
    <property type="match status" value="7"/>
</dbReference>
<evidence type="ECO:0000256" key="8">
    <source>
        <dbReference type="ARBA" id="ARBA00060760"/>
    </source>
</evidence>
<evidence type="ECO:0000256" key="3">
    <source>
        <dbReference type="ARBA" id="ARBA00022574"/>
    </source>
</evidence>
<evidence type="ECO:0000256" key="2">
    <source>
        <dbReference type="ARBA" id="ARBA00022491"/>
    </source>
</evidence>
<feature type="domain" description="Transcriptional repressor Tup1 N-terminal" evidence="11">
    <location>
        <begin position="23"/>
        <end position="98"/>
    </location>
</feature>
<feature type="compositionally biased region" description="Polar residues" evidence="10">
    <location>
        <begin position="223"/>
        <end position="246"/>
    </location>
</feature>
<comment type="subcellular location">
    <subcellularLocation>
        <location evidence="1">Nucleus</location>
    </subcellularLocation>
</comment>
<feature type="repeat" description="WD" evidence="9">
    <location>
        <begin position="538"/>
        <end position="573"/>
    </location>
</feature>
<feature type="compositionally biased region" description="Low complexity" evidence="10">
    <location>
        <begin position="164"/>
        <end position="181"/>
    </location>
</feature>
<dbReference type="PANTHER" id="PTHR22847:SF728">
    <property type="entry name" value="TRANSCRIPTIONAL REPRESSOR TUP11-RELATED"/>
    <property type="match status" value="1"/>
</dbReference>
<keyword evidence="3 9" id="KW-0853">WD repeat</keyword>
<dbReference type="InterPro" id="IPR019775">
    <property type="entry name" value="WD40_repeat_CS"/>
</dbReference>
<evidence type="ECO:0000259" key="11">
    <source>
        <dbReference type="Pfam" id="PF08581"/>
    </source>
</evidence>
<evidence type="ECO:0000256" key="5">
    <source>
        <dbReference type="ARBA" id="ARBA00023015"/>
    </source>
</evidence>
<comment type="caution">
    <text evidence="12">The sequence shown here is derived from an EMBL/GenBank/DDBJ whole genome shotgun (WGS) entry which is preliminary data.</text>
</comment>
<dbReference type="PROSITE" id="PS00678">
    <property type="entry name" value="WD_REPEATS_1"/>
    <property type="match status" value="4"/>
</dbReference>
<dbReference type="SMART" id="SM00320">
    <property type="entry name" value="WD40"/>
    <property type="match status" value="7"/>
</dbReference>
<dbReference type="AlphaFoldDB" id="A0A9N9FY30"/>
<dbReference type="PROSITE" id="PS50294">
    <property type="entry name" value="WD_REPEATS_REGION"/>
    <property type="match status" value="6"/>
</dbReference>
<comment type="similarity">
    <text evidence="8">Belongs to the WD repeat TUP1 family.</text>
</comment>
<evidence type="ECO:0000256" key="10">
    <source>
        <dbReference type="SAM" id="MobiDB-lite"/>
    </source>
</evidence>
<dbReference type="PROSITE" id="PS50082">
    <property type="entry name" value="WD_REPEATS_2"/>
    <property type="match status" value="6"/>
</dbReference>
<dbReference type="InterPro" id="IPR020472">
    <property type="entry name" value="WD40_PAC1"/>
</dbReference>
<dbReference type="FunFam" id="2.130.10.10:FF:000503">
    <property type="entry name" value="Glucose repression regulatory protein TUP1"/>
    <property type="match status" value="1"/>
</dbReference>
<dbReference type="CDD" id="cd00200">
    <property type="entry name" value="WD40"/>
    <property type="match status" value="1"/>
</dbReference>
<evidence type="ECO:0000256" key="6">
    <source>
        <dbReference type="ARBA" id="ARBA00023163"/>
    </source>
</evidence>
<feature type="region of interest" description="Disordered" evidence="10">
    <location>
        <begin position="98"/>
        <end position="327"/>
    </location>
</feature>
<accession>A0A9N9FY30</accession>
<dbReference type="OrthoDB" id="17410at2759"/>
<proteinExistence type="inferred from homology"/>
<dbReference type="InterPro" id="IPR013890">
    <property type="entry name" value="Tscrpt_rep_Tup1_N"/>
</dbReference>
<dbReference type="InterPro" id="IPR015943">
    <property type="entry name" value="WD40/YVTN_repeat-like_dom_sf"/>
</dbReference>